<keyword evidence="2" id="KW-1185">Reference proteome</keyword>
<reference evidence="1" key="1">
    <citation type="submission" date="2021-04" db="EMBL/GenBank/DDBJ databases">
        <authorList>
            <person name="Vanwijnsberghe S."/>
        </authorList>
    </citation>
    <scope>NUCLEOTIDE SEQUENCE</scope>
    <source>
        <strain evidence="1">LMG 31841</strain>
    </source>
</reference>
<sequence>MKSATFPSIRVEQALRDAAESILGEGETLSGFVEQSIREGIERRRNQSEFIARGIASREAARGSGDYLSSSEVLEKLERRLDALRTKRKPR</sequence>
<dbReference type="EMBL" id="CAJQZC010000001">
    <property type="protein sequence ID" value="CAG4888589.1"/>
    <property type="molecule type" value="Genomic_DNA"/>
</dbReference>
<evidence type="ECO:0008006" key="3">
    <source>
        <dbReference type="Google" id="ProtNLM"/>
    </source>
</evidence>
<proteinExistence type="predicted"/>
<gene>
    <name evidence="1" type="ORF">LMG31841_00714</name>
</gene>
<name>A0A9N8WZW6_9BURK</name>
<dbReference type="NCBIfam" id="NF041551">
    <property type="entry name" value="YlcI_YnfO_N"/>
    <property type="match status" value="1"/>
</dbReference>
<dbReference type="AlphaFoldDB" id="A0A9N8WZW6"/>
<evidence type="ECO:0000313" key="2">
    <source>
        <dbReference type="Proteomes" id="UP000789704"/>
    </source>
</evidence>
<evidence type="ECO:0000313" key="1">
    <source>
        <dbReference type="EMBL" id="CAG4888589.1"/>
    </source>
</evidence>
<dbReference type="RefSeq" id="WP_228874756.1">
    <property type="nucleotide sequence ID" value="NZ_CAJQZC010000001.1"/>
</dbReference>
<organism evidence="1 2">
    <name type="scientific">Paraburkholderia saeva</name>
    <dbReference type="NCBI Taxonomy" id="2777537"/>
    <lineage>
        <taxon>Bacteria</taxon>
        <taxon>Pseudomonadati</taxon>
        <taxon>Pseudomonadota</taxon>
        <taxon>Betaproteobacteria</taxon>
        <taxon>Burkholderiales</taxon>
        <taxon>Burkholderiaceae</taxon>
        <taxon>Paraburkholderia</taxon>
    </lineage>
</organism>
<protein>
    <recommendedName>
        <fullName evidence="3">Prevent-host-death protein</fullName>
    </recommendedName>
</protein>
<comment type="caution">
    <text evidence="1">The sequence shown here is derived from an EMBL/GenBank/DDBJ whole genome shotgun (WGS) entry which is preliminary data.</text>
</comment>
<accession>A0A9N8WZW6</accession>
<dbReference type="Proteomes" id="UP000789704">
    <property type="component" value="Unassembled WGS sequence"/>
</dbReference>